<sequence length="187" mass="20352">MGTREIQQLALRLSAFTDALEQRARHMADTMERNGQSMAHSAQGIDAQIRQLSQRVVSTVRTESRGAMENGVREGIGPGVAQLEQIVRSAQNASQVLHAQTKALQATHRAVVWLSGAALLIGSMLAAGGSSYLVWKNHQELQRAEFGRDILDATRSGTLNRCGKALCARVGKTPERYGKNGEYVLVK</sequence>
<evidence type="ECO:0000313" key="3">
    <source>
        <dbReference type="Proteomes" id="UP000275012"/>
    </source>
</evidence>
<name>A0A3M2HYJ2_9GAMM</name>
<proteinExistence type="predicted"/>
<feature type="transmembrane region" description="Helical" evidence="1">
    <location>
        <begin position="110"/>
        <end position="135"/>
    </location>
</feature>
<reference evidence="2 3" key="1">
    <citation type="submission" date="2018-10" db="EMBL/GenBank/DDBJ databases">
        <title>Proposal of Lysobacter pythonis sp. nov. isolated from royal pythons (Python regius).</title>
        <authorList>
            <person name="Hans-Juergen B."/>
            <person name="Huptas C."/>
            <person name="Sandra B."/>
            <person name="Igor L."/>
            <person name="Joachim S."/>
            <person name="Siegfried S."/>
            <person name="Mareike W."/>
            <person name="Peter K."/>
        </authorList>
    </citation>
    <scope>NUCLEOTIDE SEQUENCE [LARGE SCALE GENOMIC DNA]</scope>
    <source>
        <strain evidence="2 3">4284/11</strain>
    </source>
</reference>
<evidence type="ECO:0008006" key="4">
    <source>
        <dbReference type="Google" id="ProtNLM"/>
    </source>
</evidence>
<dbReference type="OrthoDB" id="5952731at2"/>
<evidence type="ECO:0000256" key="1">
    <source>
        <dbReference type="SAM" id="Phobius"/>
    </source>
</evidence>
<dbReference type="AlphaFoldDB" id="A0A3M2HYJ2"/>
<keyword evidence="3" id="KW-1185">Reference proteome</keyword>
<evidence type="ECO:0000313" key="2">
    <source>
        <dbReference type="EMBL" id="RMH90904.1"/>
    </source>
</evidence>
<gene>
    <name evidence="2" type="ORF">EBB59_08985</name>
</gene>
<keyword evidence="1" id="KW-0812">Transmembrane</keyword>
<dbReference type="Proteomes" id="UP000275012">
    <property type="component" value="Unassembled WGS sequence"/>
</dbReference>
<keyword evidence="1" id="KW-1133">Transmembrane helix</keyword>
<dbReference type="EMBL" id="RFLY01000012">
    <property type="protein sequence ID" value="RMH90904.1"/>
    <property type="molecule type" value="Genomic_DNA"/>
</dbReference>
<comment type="caution">
    <text evidence="2">The sequence shown here is derived from an EMBL/GenBank/DDBJ whole genome shotgun (WGS) entry which is preliminary data.</text>
</comment>
<organism evidence="2 3">
    <name type="scientific">Solilutibacter pythonis</name>
    <dbReference type="NCBI Taxonomy" id="2483112"/>
    <lineage>
        <taxon>Bacteria</taxon>
        <taxon>Pseudomonadati</taxon>
        <taxon>Pseudomonadota</taxon>
        <taxon>Gammaproteobacteria</taxon>
        <taxon>Lysobacterales</taxon>
        <taxon>Lysobacteraceae</taxon>
        <taxon>Solilutibacter</taxon>
    </lineage>
</organism>
<dbReference type="RefSeq" id="WP_122101828.1">
    <property type="nucleotide sequence ID" value="NZ_RFLY01000012.1"/>
</dbReference>
<accession>A0A3M2HYJ2</accession>
<protein>
    <recommendedName>
        <fullName evidence="4">Relaxation protein</fullName>
    </recommendedName>
</protein>
<keyword evidence="1" id="KW-0472">Membrane</keyword>